<dbReference type="RefSeq" id="WP_231334417.1">
    <property type="nucleotide sequence ID" value="NZ_CP059572.1"/>
</dbReference>
<comment type="similarity">
    <text evidence="1">Belongs to the myoviridae tail sheath protein family.</text>
</comment>
<gene>
    <name evidence="3" type="ORF">AGRA3207_002111</name>
</gene>
<evidence type="ECO:0000256" key="1">
    <source>
        <dbReference type="ARBA" id="ARBA00008005"/>
    </source>
</evidence>
<dbReference type="InterPro" id="IPR052042">
    <property type="entry name" value="Tail_sheath_structural"/>
</dbReference>
<sequence>MALNIGVNVVETDGPAVPAIASAPVSVAGFLLRAERGIPDVPVAVRSPGDYAAAFGGFVPDVFGPHAMRGFFDNGGSEAYAVRVVDRANARAAQVTLADRKGTPTLQVTAGSRGREDPGAWGNALSVRVADHPRAVVAVPAQVAGTRTEPFALTDGQVLEIKVNGVAPAVPVTFRAADLAHPGAASAAEVAAAVARQTLRVRAAVTPDGRVLLASAAPGPASRLELAGSAAAVLGFTGPAATTDGALADVALAAVAAVGGLLPGAAVVIESRGRVVGTAPPGQSVPADSSINVAVDGAPPVPVVLRAADFPNGPGDVKPAELVAVLNRRLPSGTAGLDAAGRLVLMSDGHGPDSKIAITAGTVDATAALGLTGATPVPGAAQRRTLAVVAEDARYVTWTGALPGTGIPANAARIRSAEFDLIVGRDGAEVERFESLTMQDGAAHHVGTVVNDQASGSRYVTVADQGSSSGPVDDLPAPGLFRVGATRPGTDGRAPGETDFAGDPAARTGLYAFDTVDIQLLACPDSTAAGVAGACLGYAERRGDLMYVGTAPFDLDLEGVRAYAAPLRARKVFGALYAPWIEVLDPLDRTGAAPRLWVPPVGHVLGMYARVAGERGVWKAPAGAEAGLASALGVRFDMTDADHTGLVKDAGVNGVRALPGLGIVVDASRTLSTDTRWLFVNVRLLFNFVKSSLRDGLGWVAQEPNSAGLRQRVRLNVVTPFLLGLWRQGAFGSDPPGQTFTVKCDEENNPPAEVTLGNFRIEVRFYPVRPAETIVVTVGQQDGGASAADA</sequence>
<evidence type="ECO:0000313" key="3">
    <source>
        <dbReference type="EMBL" id="QXJ21274.1"/>
    </source>
</evidence>
<dbReference type="EMBL" id="CP059572">
    <property type="protein sequence ID" value="QXJ21274.1"/>
    <property type="molecule type" value="Genomic_DNA"/>
</dbReference>
<evidence type="ECO:0000259" key="2">
    <source>
        <dbReference type="Pfam" id="PF17482"/>
    </source>
</evidence>
<dbReference type="InterPro" id="IPR020287">
    <property type="entry name" value="Tail_sheath_C"/>
</dbReference>
<name>A0ABX8QSW4_9ACTN</name>
<evidence type="ECO:0000313" key="4">
    <source>
        <dbReference type="Proteomes" id="UP001049518"/>
    </source>
</evidence>
<dbReference type="PANTHER" id="PTHR35861">
    <property type="match status" value="1"/>
</dbReference>
<reference evidence="3" key="1">
    <citation type="submission" date="2020-07" db="EMBL/GenBank/DDBJ databases">
        <authorList>
            <person name="Tarantini F.S."/>
            <person name="Hong K.W."/>
            <person name="Chan K.G."/>
        </authorList>
    </citation>
    <scope>NUCLEOTIDE SEQUENCE</scope>
    <source>
        <strain evidence="3">32-07</strain>
    </source>
</reference>
<dbReference type="Proteomes" id="UP001049518">
    <property type="component" value="Chromosome"/>
</dbReference>
<protein>
    <submittedName>
        <fullName evidence="3">Phage tail sheath family protein</fullName>
    </submittedName>
</protein>
<dbReference type="Pfam" id="PF17482">
    <property type="entry name" value="Phage_sheath_1C"/>
    <property type="match status" value="1"/>
</dbReference>
<dbReference type="Gene3D" id="3.40.50.11780">
    <property type="match status" value="2"/>
</dbReference>
<proteinExistence type="inferred from homology"/>
<organism evidence="3 4">
    <name type="scientific">Actinomadura graeca</name>
    <dbReference type="NCBI Taxonomy" id="2750812"/>
    <lineage>
        <taxon>Bacteria</taxon>
        <taxon>Bacillati</taxon>
        <taxon>Actinomycetota</taxon>
        <taxon>Actinomycetes</taxon>
        <taxon>Streptosporangiales</taxon>
        <taxon>Thermomonosporaceae</taxon>
        <taxon>Actinomadura</taxon>
    </lineage>
</organism>
<keyword evidence="4" id="KW-1185">Reference proteome</keyword>
<feature type="domain" description="Tail sheath protein C-terminal" evidence="2">
    <location>
        <begin position="673"/>
        <end position="778"/>
    </location>
</feature>
<dbReference type="PANTHER" id="PTHR35861:SF1">
    <property type="entry name" value="PHAGE TAIL SHEATH PROTEIN"/>
    <property type="match status" value="1"/>
</dbReference>
<accession>A0ABX8QSW4</accession>